<dbReference type="EC" id="5.1.1.8" evidence="4"/>
<evidence type="ECO:0000256" key="5">
    <source>
        <dbReference type="ARBA" id="ARBA00067395"/>
    </source>
</evidence>
<dbReference type="Gene3D" id="3.10.310.10">
    <property type="entry name" value="Diaminopimelate Epimerase, Chain A, domain 1"/>
    <property type="match status" value="2"/>
</dbReference>
<dbReference type="FunFam" id="3.10.310.10:FF:000012">
    <property type="entry name" value="4-hydroxyproline 2-epimerase"/>
    <property type="match status" value="1"/>
</dbReference>
<dbReference type="SFLD" id="SFLDS00028">
    <property type="entry name" value="Proline_Racemase"/>
    <property type="match status" value="1"/>
</dbReference>
<reference evidence="6" key="1">
    <citation type="submission" date="2021-03" db="EMBL/GenBank/DDBJ databases">
        <title>Genomic analysis provides insights into the functional capacity of soil bacteria communities inhabiting an altitudinal gradient in the Atacama Desert.</title>
        <authorList>
            <person name="Gonzalez M."/>
            <person name="Maldonado J."/>
            <person name="Maza F."/>
            <person name="Hodar C."/>
            <person name="Cortes M."/>
            <person name="Palma R."/>
            <person name="Andreani C."/>
            <person name="Gaete A."/>
            <person name="Vasquez-Dean J."/>
            <person name="Acuna V."/>
            <person name="Aguado M."/>
            <person name="Mandakovic D."/>
            <person name="Latorre M."/>
            <person name="Orellana A."/>
            <person name="Gutierrez R."/>
            <person name="Montecino M."/>
            <person name="Allende M."/>
            <person name="Maass A."/>
            <person name="Cambiazo V."/>
        </authorList>
    </citation>
    <scope>NUCLEOTIDE SEQUENCE</scope>
    <source>
        <strain evidence="6">ISL-25</strain>
    </source>
</reference>
<sequence>MKRITVIDSHTGGEPTRLVTDGFPDLGQGSMAERRQRLATQHDAWRSACVLEPRGSDVLVGALLCEPQDPRACAGVIFFNNSGYLGMCGHGTIGLVTSLAHLGRIGPGVHTIETPVGTVQATLHEDRSVSVRNVPAYRYRKALSLEVPGIGPVVGDVAWGGNWFFLIADHGQRVAGDNLDALTAYTYAVQQALEQQGLRGEDGGLIDHIELFADDPQADSRNFVLCPGKAYDRSPCGTGTSAKLACLAADGKLQPGQIWRQASVIGSEFEGSYEFDGERIVPTIRGRAYISAETTLVIEPDDPFAWGIVP</sequence>
<dbReference type="NCBIfam" id="NF010577">
    <property type="entry name" value="PRK13970.1"/>
    <property type="match status" value="1"/>
</dbReference>
<comment type="caution">
    <text evidence="6">The sequence shown here is derived from an EMBL/GenBank/DDBJ whole genome shotgun (WGS) entry which is preliminary data.</text>
</comment>
<comment type="similarity">
    <text evidence="1">Belongs to the proline racemase family.</text>
</comment>
<dbReference type="SUPFAM" id="SSF54506">
    <property type="entry name" value="Diaminopimelate epimerase-like"/>
    <property type="match status" value="1"/>
</dbReference>
<dbReference type="PANTHER" id="PTHR33442:SF1">
    <property type="entry name" value="TRANS-3-HYDROXY-L-PROLINE DEHYDRATASE"/>
    <property type="match status" value="1"/>
</dbReference>
<dbReference type="PIRSF" id="PIRSF029792">
    <property type="entry name" value="Pro_racemase"/>
    <property type="match status" value="1"/>
</dbReference>
<gene>
    <name evidence="6" type="ORF">J7E47_20250</name>
</gene>
<dbReference type="EMBL" id="JAGGOB010000044">
    <property type="protein sequence ID" value="MBT2331051.1"/>
    <property type="molecule type" value="Genomic_DNA"/>
</dbReference>
<evidence type="ECO:0000313" key="6">
    <source>
        <dbReference type="EMBL" id="MBT2331051.1"/>
    </source>
</evidence>
<evidence type="ECO:0000256" key="1">
    <source>
        <dbReference type="ARBA" id="ARBA00007529"/>
    </source>
</evidence>
<evidence type="ECO:0000256" key="4">
    <source>
        <dbReference type="ARBA" id="ARBA00039135"/>
    </source>
</evidence>
<dbReference type="InterPro" id="IPR008794">
    <property type="entry name" value="Pro_racemase_fam"/>
</dbReference>
<dbReference type="GO" id="GO:0047580">
    <property type="term" value="F:4-hydroxyproline epimerase activity"/>
    <property type="evidence" value="ECO:0007669"/>
    <property type="project" value="UniProtKB-EC"/>
</dbReference>
<evidence type="ECO:0000313" key="7">
    <source>
        <dbReference type="Proteomes" id="UP000692896"/>
    </source>
</evidence>
<keyword evidence="2 6" id="KW-0413">Isomerase</keyword>
<accession>A0A944DKV7</accession>
<proteinExistence type="inferred from homology"/>
<evidence type="ECO:0000256" key="2">
    <source>
        <dbReference type="ARBA" id="ARBA00023235"/>
    </source>
</evidence>
<dbReference type="Proteomes" id="UP000692896">
    <property type="component" value="Unassembled WGS sequence"/>
</dbReference>
<dbReference type="Pfam" id="PF05544">
    <property type="entry name" value="Pro_racemase"/>
    <property type="match status" value="1"/>
</dbReference>
<protein>
    <recommendedName>
        <fullName evidence="5">4-hydroxyproline 2-epimerase</fullName>
        <ecNumber evidence="4">5.1.1.8</ecNumber>
    </recommendedName>
</protein>
<comment type="catalytic activity">
    <reaction evidence="3">
        <text>trans-4-hydroxy-L-proline = cis-4-hydroxy-D-proline</text>
        <dbReference type="Rhea" id="RHEA:21152"/>
        <dbReference type="ChEBI" id="CHEBI:57690"/>
        <dbReference type="ChEBI" id="CHEBI:58375"/>
        <dbReference type="EC" id="5.1.1.8"/>
    </reaction>
</comment>
<organism evidence="6 7">
    <name type="scientific">Pseudomonas fluorescens</name>
    <dbReference type="NCBI Taxonomy" id="294"/>
    <lineage>
        <taxon>Bacteria</taxon>
        <taxon>Pseudomonadati</taxon>
        <taxon>Pseudomonadota</taxon>
        <taxon>Gammaproteobacteria</taxon>
        <taxon>Pseudomonadales</taxon>
        <taxon>Pseudomonadaceae</taxon>
        <taxon>Pseudomonas</taxon>
    </lineage>
</organism>
<dbReference type="PANTHER" id="PTHR33442">
    <property type="entry name" value="TRANS-3-HYDROXY-L-PROLINE DEHYDRATASE"/>
    <property type="match status" value="1"/>
</dbReference>
<dbReference type="RefSeq" id="WP_214914967.1">
    <property type="nucleotide sequence ID" value="NZ_JAGGNX010000005.1"/>
</dbReference>
<name>A0A944DKV7_PSEFL</name>
<dbReference type="AlphaFoldDB" id="A0A944DKV7"/>
<evidence type="ECO:0000256" key="3">
    <source>
        <dbReference type="ARBA" id="ARBA00035826"/>
    </source>
</evidence>